<name>A0A068QLV9_9GAMM</name>
<keyword evidence="1" id="KW-0614">Plasmid</keyword>
<proteinExistence type="predicted"/>
<protein>
    <recommendedName>
        <fullName evidence="3">Transposase</fullName>
    </recommendedName>
</protein>
<geneLocation type="plasmid" evidence="1 2">
    <name>XD_p</name>
</geneLocation>
<evidence type="ECO:0000313" key="1">
    <source>
        <dbReference type="EMBL" id="CDG15707.1"/>
    </source>
</evidence>
<dbReference type="HOGENOM" id="CLU_180681_0_0_6"/>
<sequence length="78" mass="9273">MEKPMPQFNAGKELAALREQTRIIRKRRYRKSRLDRHAGELLQLYREGASAAELQRWLRAKRIRVVLSTVTRWLARNG</sequence>
<dbReference type="KEGG" id="xdo:XDD1_p0004"/>
<gene>
    <name evidence="1" type="ORF">XDD1_p0004</name>
</gene>
<dbReference type="AlphaFoldDB" id="A0A068QLV9"/>
<dbReference type="Proteomes" id="UP000032721">
    <property type="component" value="Plasmid XD_p"/>
</dbReference>
<accession>A0A068QLV9</accession>
<evidence type="ECO:0000313" key="2">
    <source>
        <dbReference type="Proteomes" id="UP000032721"/>
    </source>
</evidence>
<dbReference type="EMBL" id="FO704549">
    <property type="protein sequence ID" value="CDG15707.1"/>
    <property type="molecule type" value="Genomic_DNA"/>
</dbReference>
<evidence type="ECO:0008006" key="3">
    <source>
        <dbReference type="Google" id="ProtNLM"/>
    </source>
</evidence>
<reference evidence="1 2" key="1">
    <citation type="submission" date="2013-07" db="EMBL/GenBank/DDBJ databases">
        <authorList>
            <person name="Genoscope - CEA"/>
        </authorList>
    </citation>
    <scope>NUCLEOTIDE SEQUENCE [LARGE SCALE GENOMIC DNA]</scope>
    <source>
        <strain evidence="2">FRM16 / DSM 17909</strain>
        <plasmid evidence="2">Plasmid XD_p</plasmid>
    </source>
</reference>
<organism evidence="1 2">
    <name type="scientific">Xenorhabdus doucetiae</name>
    <dbReference type="NCBI Taxonomy" id="351671"/>
    <lineage>
        <taxon>Bacteria</taxon>
        <taxon>Pseudomonadati</taxon>
        <taxon>Pseudomonadota</taxon>
        <taxon>Gammaproteobacteria</taxon>
        <taxon>Enterobacterales</taxon>
        <taxon>Morganellaceae</taxon>
        <taxon>Xenorhabdus</taxon>
    </lineage>
</organism>